<feature type="compositionally biased region" description="Polar residues" evidence="3">
    <location>
        <begin position="481"/>
        <end position="490"/>
    </location>
</feature>
<dbReference type="InterPro" id="IPR000504">
    <property type="entry name" value="RRM_dom"/>
</dbReference>
<dbReference type="PANTHER" id="PTHR10352">
    <property type="entry name" value="EUKARYOTIC TRANSLATION INITIATION FACTOR 3 SUBUNIT G"/>
    <property type="match status" value="1"/>
</dbReference>
<name>A0A2P5FUK8_TREOI</name>
<feature type="region of interest" description="Disordered" evidence="3">
    <location>
        <begin position="1"/>
        <end position="133"/>
    </location>
</feature>
<dbReference type="InterPro" id="IPR012677">
    <property type="entry name" value="Nucleotide-bd_a/b_plait_sf"/>
</dbReference>
<evidence type="ECO:0000313" key="5">
    <source>
        <dbReference type="EMBL" id="POO01478.1"/>
    </source>
</evidence>
<feature type="region of interest" description="Disordered" evidence="3">
    <location>
        <begin position="455"/>
        <end position="502"/>
    </location>
</feature>
<dbReference type="GO" id="GO:0003723">
    <property type="term" value="F:RNA binding"/>
    <property type="evidence" value="ECO:0007669"/>
    <property type="project" value="UniProtKB-UniRule"/>
</dbReference>
<keyword evidence="6" id="KW-1185">Reference proteome</keyword>
<gene>
    <name evidence="5" type="ORF">TorRG33x02_027850</name>
</gene>
<feature type="domain" description="RRM" evidence="4">
    <location>
        <begin position="273"/>
        <end position="365"/>
    </location>
</feature>
<evidence type="ECO:0000259" key="4">
    <source>
        <dbReference type="PROSITE" id="PS50102"/>
    </source>
</evidence>
<reference evidence="6" key="1">
    <citation type="submission" date="2016-06" db="EMBL/GenBank/DDBJ databases">
        <title>Parallel loss of symbiosis genes in relatives of nitrogen-fixing non-legume Parasponia.</title>
        <authorList>
            <person name="Van Velzen R."/>
            <person name="Holmer R."/>
            <person name="Bu F."/>
            <person name="Rutten L."/>
            <person name="Van Zeijl A."/>
            <person name="Liu W."/>
            <person name="Santuari L."/>
            <person name="Cao Q."/>
            <person name="Sharma T."/>
            <person name="Shen D."/>
            <person name="Roswanjaya Y."/>
            <person name="Wardhani T."/>
            <person name="Kalhor M.S."/>
            <person name="Jansen J."/>
            <person name="Van den Hoogen J."/>
            <person name="Gungor B."/>
            <person name="Hartog M."/>
            <person name="Hontelez J."/>
            <person name="Verver J."/>
            <person name="Yang W.-C."/>
            <person name="Schijlen E."/>
            <person name="Repin R."/>
            <person name="Schilthuizen M."/>
            <person name="Schranz E."/>
            <person name="Heidstra R."/>
            <person name="Miyata K."/>
            <person name="Fedorova E."/>
            <person name="Kohlen W."/>
            <person name="Bisseling T."/>
            <person name="Smit S."/>
            <person name="Geurts R."/>
        </authorList>
    </citation>
    <scope>NUCLEOTIDE SEQUENCE [LARGE SCALE GENOMIC DNA]</scope>
    <source>
        <strain evidence="6">cv. RG33-2</strain>
    </source>
</reference>
<feature type="region of interest" description="Disordered" evidence="3">
    <location>
        <begin position="349"/>
        <end position="403"/>
    </location>
</feature>
<feature type="compositionally biased region" description="Basic residues" evidence="3">
    <location>
        <begin position="356"/>
        <end position="374"/>
    </location>
</feature>
<protein>
    <submittedName>
        <fullName evidence="5">Splicing factor-like protein</fullName>
    </submittedName>
</protein>
<sequence length="502" mass="54432">MAKKRKLRSSEPETPKAPEPQPEQPDPPNDTPHLQPQQQEDDLTQCAPVEEEDHREEMAVDESKEDEEEQQQEEEVEEQPVEEEEEEEEEDEEPNDEQNETLNGDVVSGEGAGAGAEAEANANGGGDEGIDDEPLEKLLEPFSKEQLLALVRQAADKYPDFVESVRNLADADPAHRKIFVHGLGWDTTAETLISEFSKYGEIEDCKAVTDRVSGKSKGYAFILFKRRAGARKALREPQKKIGSRTTSCQLASAGPVPAPPPVVVPPVSEYTQRKIFVSNVSADVDPQKLLEFFKQFGEIEEGPLGLDRHTGKPKGFALFVYRSVESARRALEEPHKTFEGVTLHCQKAIDGPKQGKPFHHHNQQQHQHQHHHHQPQQYYPRKEKNKYSTGGTGPGHLMAPSAPAPAVGFNPGVAAPQALNPALGQALTALLATQGAGLGIGNLLGGIGGAPVNQPGPPGGYVNQAPGGYGSQPGMQGGYQNPQMGQSSSRPHPGPGAPYMGH</sequence>
<dbReference type="InParanoid" id="A0A2P5FUK8"/>
<dbReference type="EMBL" id="JXTC01000008">
    <property type="protein sequence ID" value="POO01478.1"/>
    <property type="molecule type" value="Genomic_DNA"/>
</dbReference>
<evidence type="ECO:0000256" key="1">
    <source>
        <dbReference type="ARBA" id="ARBA00022884"/>
    </source>
</evidence>
<dbReference type="SUPFAM" id="SSF54928">
    <property type="entry name" value="RNA-binding domain, RBD"/>
    <property type="match status" value="2"/>
</dbReference>
<proteinExistence type="predicted"/>
<evidence type="ECO:0000256" key="3">
    <source>
        <dbReference type="SAM" id="MobiDB-lite"/>
    </source>
</evidence>
<accession>A0A2P5FUK8</accession>
<dbReference type="InterPro" id="IPR035979">
    <property type="entry name" value="RBD_domain_sf"/>
</dbReference>
<evidence type="ECO:0000256" key="2">
    <source>
        <dbReference type="PROSITE-ProRule" id="PRU00176"/>
    </source>
</evidence>
<dbReference type="SMART" id="SM00360">
    <property type="entry name" value="RRM"/>
    <property type="match status" value="2"/>
</dbReference>
<dbReference type="OrthoDB" id="1875751at2759"/>
<evidence type="ECO:0000313" key="6">
    <source>
        <dbReference type="Proteomes" id="UP000237000"/>
    </source>
</evidence>
<dbReference type="STRING" id="63057.A0A2P5FUK8"/>
<feature type="compositionally biased region" description="Acidic residues" evidence="3">
    <location>
        <begin position="39"/>
        <end position="54"/>
    </location>
</feature>
<feature type="domain" description="RRM" evidence="4">
    <location>
        <begin position="176"/>
        <end position="253"/>
    </location>
</feature>
<feature type="compositionally biased region" description="Pro residues" evidence="3">
    <location>
        <begin position="17"/>
        <end position="30"/>
    </location>
</feature>
<keyword evidence="1 2" id="KW-0694">RNA-binding</keyword>
<dbReference type="Gene3D" id="3.30.70.330">
    <property type="match status" value="2"/>
</dbReference>
<dbReference type="Pfam" id="PF00076">
    <property type="entry name" value="RRM_1"/>
    <property type="match status" value="2"/>
</dbReference>
<dbReference type="PROSITE" id="PS50102">
    <property type="entry name" value="RRM"/>
    <property type="match status" value="2"/>
</dbReference>
<feature type="compositionally biased region" description="Acidic residues" evidence="3">
    <location>
        <begin position="63"/>
        <end position="99"/>
    </location>
</feature>
<dbReference type="Proteomes" id="UP000237000">
    <property type="component" value="Unassembled WGS sequence"/>
</dbReference>
<organism evidence="5 6">
    <name type="scientific">Trema orientale</name>
    <name type="common">Charcoal tree</name>
    <name type="synonym">Celtis orientalis</name>
    <dbReference type="NCBI Taxonomy" id="63057"/>
    <lineage>
        <taxon>Eukaryota</taxon>
        <taxon>Viridiplantae</taxon>
        <taxon>Streptophyta</taxon>
        <taxon>Embryophyta</taxon>
        <taxon>Tracheophyta</taxon>
        <taxon>Spermatophyta</taxon>
        <taxon>Magnoliopsida</taxon>
        <taxon>eudicotyledons</taxon>
        <taxon>Gunneridae</taxon>
        <taxon>Pentapetalae</taxon>
        <taxon>rosids</taxon>
        <taxon>fabids</taxon>
        <taxon>Rosales</taxon>
        <taxon>Cannabaceae</taxon>
        <taxon>Trema</taxon>
    </lineage>
</organism>
<feature type="compositionally biased region" description="Gly residues" evidence="3">
    <location>
        <begin position="467"/>
        <end position="477"/>
    </location>
</feature>
<comment type="caution">
    <text evidence="5">The sequence shown here is derived from an EMBL/GenBank/DDBJ whole genome shotgun (WGS) entry which is preliminary data.</text>
</comment>
<dbReference type="AlphaFoldDB" id="A0A2P5FUK8"/>